<sequence length="290" mass="32239">MCNYIPVGLDDEETTMTNPATQAVDRKDVGHGPVVTVERRGHLLLIGLNRPEKRNAFNLELMDQLAQAYHRLETDPEIRCGVLFAHGDHFTGGLDLLEVGPEVARGAFTFDRDDQRDPWRTDGPWTTPLVMAVHGWVMTLAIELMLAADIRVAASNARFAQMEINRGIYAFGGATVRLPRDAGWGNAMRWLLTGEPYDAAEALRIGLVQEVVEPGRQLDRAIEIAEYISEKACPLGVRTTLESAHRARLEGERAAIERLAPDAAALLRTEDGVEGMRSFVERREARFVGR</sequence>
<comment type="caution">
    <text evidence="2">The sequence shown here is derived from an EMBL/GenBank/DDBJ whole genome shotgun (WGS) entry which is preliminary data.</text>
</comment>
<evidence type="ECO:0000256" key="1">
    <source>
        <dbReference type="ARBA" id="ARBA00005254"/>
    </source>
</evidence>
<protein>
    <submittedName>
        <fullName evidence="2">Crotonase/enoyl-CoA hydratase family protein</fullName>
    </submittedName>
</protein>
<dbReference type="InterPro" id="IPR014748">
    <property type="entry name" value="Enoyl-CoA_hydra_C"/>
</dbReference>
<name>A0ABN2N1S0_9PSEU</name>
<evidence type="ECO:0000313" key="3">
    <source>
        <dbReference type="Proteomes" id="UP001500449"/>
    </source>
</evidence>
<dbReference type="SUPFAM" id="SSF52096">
    <property type="entry name" value="ClpP/crotonase"/>
    <property type="match status" value="1"/>
</dbReference>
<reference evidence="2 3" key="1">
    <citation type="journal article" date="2019" name="Int. J. Syst. Evol. Microbiol.">
        <title>The Global Catalogue of Microorganisms (GCM) 10K type strain sequencing project: providing services to taxonomists for standard genome sequencing and annotation.</title>
        <authorList>
            <consortium name="The Broad Institute Genomics Platform"/>
            <consortium name="The Broad Institute Genome Sequencing Center for Infectious Disease"/>
            <person name="Wu L."/>
            <person name="Ma J."/>
        </authorList>
    </citation>
    <scope>NUCLEOTIDE SEQUENCE [LARGE SCALE GENOMIC DNA]</scope>
    <source>
        <strain evidence="2 3">JCM 16009</strain>
    </source>
</reference>
<proteinExistence type="inferred from homology"/>
<dbReference type="NCBIfam" id="NF005126">
    <property type="entry name" value="PRK06563.1"/>
    <property type="match status" value="1"/>
</dbReference>
<dbReference type="InterPro" id="IPR001753">
    <property type="entry name" value="Enoyl-CoA_hydra/iso"/>
</dbReference>
<gene>
    <name evidence="2" type="ORF">GCM10009836_25270</name>
</gene>
<evidence type="ECO:0000313" key="2">
    <source>
        <dbReference type="EMBL" id="GAA1844730.1"/>
    </source>
</evidence>
<dbReference type="Gene3D" id="3.90.226.10">
    <property type="entry name" value="2-enoyl-CoA Hydratase, Chain A, domain 1"/>
    <property type="match status" value="1"/>
</dbReference>
<organism evidence="2 3">
    <name type="scientific">Pseudonocardia ailaonensis</name>
    <dbReference type="NCBI Taxonomy" id="367279"/>
    <lineage>
        <taxon>Bacteria</taxon>
        <taxon>Bacillati</taxon>
        <taxon>Actinomycetota</taxon>
        <taxon>Actinomycetes</taxon>
        <taxon>Pseudonocardiales</taxon>
        <taxon>Pseudonocardiaceae</taxon>
        <taxon>Pseudonocardia</taxon>
    </lineage>
</organism>
<keyword evidence="3" id="KW-1185">Reference proteome</keyword>
<dbReference type="CDD" id="cd06558">
    <property type="entry name" value="crotonase-like"/>
    <property type="match status" value="1"/>
</dbReference>
<dbReference type="PANTHER" id="PTHR43802:SF1">
    <property type="entry name" value="IP11341P-RELATED"/>
    <property type="match status" value="1"/>
</dbReference>
<accession>A0ABN2N1S0</accession>
<dbReference type="Gene3D" id="1.10.12.10">
    <property type="entry name" value="Lyase 2-enoyl-coa Hydratase, Chain A, domain 2"/>
    <property type="match status" value="1"/>
</dbReference>
<dbReference type="EMBL" id="BAAAQK010000005">
    <property type="protein sequence ID" value="GAA1844730.1"/>
    <property type="molecule type" value="Genomic_DNA"/>
</dbReference>
<dbReference type="InterPro" id="IPR029045">
    <property type="entry name" value="ClpP/crotonase-like_dom_sf"/>
</dbReference>
<comment type="similarity">
    <text evidence="1">Belongs to the enoyl-CoA hydratase/isomerase family.</text>
</comment>
<dbReference type="PANTHER" id="PTHR43802">
    <property type="entry name" value="ENOYL-COA HYDRATASE"/>
    <property type="match status" value="1"/>
</dbReference>
<dbReference type="Proteomes" id="UP001500449">
    <property type="component" value="Unassembled WGS sequence"/>
</dbReference>
<dbReference type="Pfam" id="PF00378">
    <property type="entry name" value="ECH_1"/>
    <property type="match status" value="1"/>
</dbReference>